<dbReference type="Pfam" id="PF08220">
    <property type="entry name" value="HTH_DeoR"/>
    <property type="match status" value="1"/>
</dbReference>
<evidence type="ECO:0000256" key="1">
    <source>
        <dbReference type="ARBA" id="ARBA00023015"/>
    </source>
</evidence>
<dbReference type="InterPro" id="IPR036390">
    <property type="entry name" value="WH_DNA-bd_sf"/>
</dbReference>
<dbReference type="GO" id="GO:0003700">
    <property type="term" value="F:DNA-binding transcription factor activity"/>
    <property type="evidence" value="ECO:0007669"/>
    <property type="project" value="InterPro"/>
</dbReference>
<keyword evidence="2" id="KW-0238">DNA-binding</keyword>
<dbReference type="InterPro" id="IPR050313">
    <property type="entry name" value="Carb_Metab_HTH_regulators"/>
</dbReference>
<comment type="caution">
    <text evidence="5">The sequence shown here is derived from an EMBL/GenBank/DDBJ whole genome shotgun (WGS) entry which is preliminary data.</text>
</comment>
<keyword evidence="1" id="KW-0805">Transcription regulation</keyword>
<proteinExistence type="predicted"/>
<dbReference type="PROSITE" id="PS00894">
    <property type="entry name" value="HTH_DEOR_1"/>
    <property type="match status" value="1"/>
</dbReference>
<protein>
    <submittedName>
        <fullName evidence="5">DeoR/GlpR transcriptional regulator</fullName>
    </submittedName>
</protein>
<evidence type="ECO:0000256" key="3">
    <source>
        <dbReference type="ARBA" id="ARBA00023163"/>
    </source>
</evidence>
<dbReference type="AlphaFoldDB" id="A0A501W1G5"/>
<dbReference type="Proteomes" id="UP000316727">
    <property type="component" value="Unassembled WGS sequence"/>
</dbReference>
<sequence>MNITERHQLILQRLQEEGRVSIQELSDMLEVSGVTIRKDLKLLEDKNLLFRTRGGASIHNPYTIERPINEKELIHADEKQKIAKAALTLIRDNDSIIIGSGTTVFQLARCLHPASHLTVITPAVKVTLELSTRPNVEVLQLGGLIRPNSSSVAGSQAERTLEGISCGILFLGVDGIDLDFGLSITNLAEASLNEKMIESAQKLAVLADSTKFGRRGLGKVCSLDQVHYIVTDSGVQPSVVDALEERGIKVIIAK</sequence>
<dbReference type="PANTHER" id="PTHR30363">
    <property type="entry name" value="HTH-TYPE TRANSCRIPTIONAL REGULATOR SRLR-RELATED"/>
    <property type="match status" value="1"/>
</dbReference>
<dbReference type="InterPro" id="IPR014036">
    <property type="entry name" value="DeoR-like_C"/>
</dbReference>
<evidence type="ECO:0000259" key="4">
    <source>
        <dbReference type="PROSITE" id="PS51000"/>
    </source>
</evidence>
<dbReference type="EMBL" id="VFRQ01000013">
    <property type="protein sequence ID" value="TPE42435.1"/>
    <property type="molecule type" value="Genomic_DNA"/>
</dbReference>
<dbReference type="SMART" id="SM01134">
    <property type="entry name" value="DeoRC"/>
    <property type="match status" value="1"/>
</dbReference>
<reference evidence="5 6" key="1">
    <citation type="submission" date="2019-06" db="EMBL/GenBank/DDBJ databases">
        <title>A novel bacterium of genus Pontibacter, isolated from marine sediment.</title>
        <authorList>
            <person name="Huang H."/>
            <person name="Mo K."/>
            <person name="Hu Y."/>
        </authorList>
    </citation>
    <scope>NUCLEOTIDE SEQUENCE [LARGE SCALE GENOMIC DNA]</scope>
    <source>
        <strain evidence="5 6">HB172049</strain>
    </source>
</reference>
<dbReference type="PANTHER" id="PTHR30363:SF46">
    <property type="entry name" value="LYSR FAMILY TRANSCRIPTIONAL REGULATOR"/>
    <property type="match status" value="1"/>
</dbReference>
<dbReference type="Gene3D" id="3.40.50.1360">
    <property type="match status" value="1"/>
</dbReference>
<dbReference type="PRINTS" id="PR00037">
    <property type="entry name" value="HTHLACR"/>
</dbReference>
<evidence type="ECO:0000313" key="6">
    <source>
        <dbReference type="Proteomes" id="UP000316727"/>
    </source>
</evidence>
<dbReference type="SMART" id="SM00420">
    <property type="entry name" value="HTH_DEOR"/>
    <property type="match status" value="1"/>
</dbReference>
<dbReference type="InterPro" id="IPR036388">
    <property type="entry name" value="WH-like_DNA-bd_sf"/>
</dbReference>
<evidence type="ECO:0000313" key="5">
    <source>
        <dbReference type="EMBL" id="TPE42435.1"/>
    </source>
</evidence>
<dbReference type="GO" id="GO:0003677">
    <property type="term" value="F:DNA binding"/>
    <property type="evidence" value="ECO:0007669"/>
    <property type="project" value="UniProtKB-KW"/>
</dbReference>
<dbReference type="InterPro" id="IPR037171">
    <property type="entry name" value="NagB/RpiA_transferase-like"/>
</dbReference>
<dbReference type="PROSITE" id="PS51000">
    <property type="entry name" value="HTH_DEOR_2"/>
    <property type="match status" value="1"/>
</dbReference>
<dbReference type="Pfam" id="PF00455">
    <property type="entry name" value="DeoRC"/>
    <property type="match status" value="1"/>
</dbReference>
<keyword evidence="6" id="KW-1185">Reference proteome</keyword>
<evidence type="ECO:0000256" key="2">
    <source>
        <dbReference type="ARBA" id="ARBA00023125"/>
    </source>
</evidence>
<name>A0A501W1G5_9BACT</name>
<keyword evidence="3" id="KW-0804">Transcription</keyword>
<dbReference type="Gene3D" id="1.10.10.10">
    <property type="entry name" value="Winged helix-like DNA-binding domain superfamily/Winged helix DNA-binding domain"/>
    <property type="match status" value="1"/>
</dbReference>
<dbReference type="SUPFAM" id="SSF46785">
    <property type="entry name" value="Winged helix' DNA-binding domain"/>
    <property type="match status" value="1"/>
</dbReference>
<dbReference type="InterPro" id="IPR018356">
    <property type="entry name" value="Tscrpt_reg_HTH_DeoR_CS"/>
</dbReference>
<dbReference type="OrthoDB" id="9797223at2"/>
<gene>
    <name evidence="5" type="ORF">FJM65_18335</name>
</gene>
<feature type="domain" description="HTH deoR-type" evidence="4">
    <location>
        <begin position="3"/>
        <end position="58"/>
    </location>
</feature>
<dbReference type="SUPFAM" id="SSF100950">
    <property type="entry name" value="NagB/RpiA/CoA transferase-like"/>
    <property type="match status" value="1"/>
</dbReference>
<accession>A0A501W1G5</accession>
<organism evidence="5 6">
    <name type="scientific">Pontibacter mangrovi</name>
    <dbReference type="NCBI Taxonomy" id="2589816"/>
    <lineage>
        <taxon>Bacteria</taxon>
        <taxon>Pseudomonadati</taxon>
        <taxon>Bacteroidota</taxon>
        <taxon>Cytophagia</taxon>
        <taxon>Cytophagales</taxon>
        <taxon>Hymenobacteraceae</taxon>
        <taxon>Pontibacter</taxon>
    </lineage>
</organism>
<dbReference type="InterPro" id="IPR001034">
    <property type="entry name" value="DeoR_HTH"/>
</dbReference>